<dbReference type="PANTHER" id="PTHR37201:SF1">
    <property type="entry name" value="WD REPEAT PROTEIN"/>
    <property type="match status" value="1"/>
</dbReference>
<comment type="caution">
    <text evidence="1">The sequence shown here is derived from an EMBL/GenBank/DDBJ whole genome shotgun (WGS) entry which is preliminary data.</text>
</comment>
<evidence type="ECO:0000313" key="1">
    <source>
        <dbReference type="EMBL" id="CAI0410451.1"/>
    </source>
</evidence>
<dbReference type="EMBL" id="CAMGYJ010000005">
    <property type="protein sequence ID" value="CAI0410451.1"/>
    <property type="molecule type" value="Genomic_DNA"/>
</dbReference>
<sequence length="332" mass="37066">MMAAATLSLTNYQLQSHPLLPQPLSKSNTLLFSQPPHPSSSFYLPTAKDVKKLDGRRKAVEGLSCRAAVRAAGGWRRPDVSPWDDKPYEILPTGKRAYLDEQDVVAFLDPPMELIPLDPASYNPAAYLWKKIDDVPEERRHRLIHLLDPGLISRAWEIAGTRYEDSKLTKLMASNLLTCKDGERSLEFYHCRSGGGPSPIGWMKFFKKAIFRSNSGKVYGRFIAGGVVGQIANSISPLYFLTTEDREVMATEQPCDLAYEFGDGHLNLDNCPVGFPKPGKHPYPFNDQVMVYVRHIGPGVSVGQAWQEGKELQQVPRKLCGEILMVKDYSAA</sequence>
<protein>
    <submittedName>
        <fullName evidence="1">Uncharacterized protein</fullName>
    </submittedName>
</protein>
<organism evidence="1 2">
    <name type="scientific">Linum tenue</name>
    <dbReference type="NCBI Taxonomy" id="586396"/>
    <lineage>
        <taxon>Eukaryota</taxon>
        <taxon>Viridiplantae</taxon>
        <taxon>Streptophyta</taxon>
        <taxon>Embryophyta</taxon>
        <taxon>Tracheophyta</taxon>
        <taxon>Spermatophyta</taxon>
        <taxon>Magnoliopsida</taxon>
        <taxon>eudicotyledons</taxon>
        <taxon>Gunneridae</taxon>
        <taxon>Pentapetalae</taxon>
        <taxon>rosids</taxon>
        <taxon>fabids</taxon>
        <taxon>Malpighiales</taxon>
        <taxon>Linaceae</taxon>
        <taxon>Linum</taxon>
    </lineage>
</organism>
<name>A0AAV0JKL2_9ROSI</name>
<keyword evidence="2" id="KW-1185">Reference proteome</keyword>
<dbReference type="Proteomes" id="UP001154282">
    <property type="component" value="Unassembled WGS sequence"/>
</dbReference>
<accession>A0AAV0JKL2</accession>
<dbReference type="PANTHER" id="PTHR37201">
    <property type="entry name" value="WD REPEAT PROTEIN"/>
    <property type="match status" value="1"/>
</dbReference>
<reference evidence="1" key="1">
    <citation type="submission" date="2022-08" db="EMBL/GenBank/DDBJ databases">
        <authorList>
            <person name="Gutierrez-Valencia J."/>
        </authorList>
    </citation>
    <scope>NUCLEOTIDE SEQUENCE</scope>
</reference>
<gene>
    <name evidence="1" type="ORF">LITE_LOCUS14776</name>
</gene>
<dbReference type="AlphaFoldDB" id="A0AAV0JKL2"/>
<evidence type="ECO:0000313" key="2">
    <source>
        <dbReference type="Proteomes" id="UP001154282"/>
    </source>
</evidence>
<proteinExistence type="predicted"/>